<name>A0A0E9WQ84_ANGAN</name>
<dbReference type="EMBL" id="GBXM01016949">
    <property type="protein sequence ID" value="JAH91628.1"/>
    <property type="molecule type" value="Transcribed_RNA"/>
</dbReference>
<reference evidence="1" key="2">
    <citation type="journal article" date="2015" name="Fish Shellfish Immunol.">
        <title>Early steps in the European eel (Anguilla anguilla)-Vibrio vulnificus interaction in the gills: Role of the RtxA13 toxin.</title>
        <authorList>
            <person name="Callol A."/>
            <person name="Pajuelo D."/>
            <person name="Ebbesson L."/>
            <person name="Teles M."/>
            <person name="MacKenzie S."/>
            <person name="Amaro C."/>
        </authorList>
    </citation>
    <scope>NUCLEOTIDE SEQUENCE</scope>
</reference>
<dbReference type="AlphaFoldDB" id="A0A0E9WQ84"/>
<proteinExistence type="predicted"/>
<sequence length="69" mass="8171">MISPRVPYISNQDFKLSVGCVRRFETRRVVNTLKLDVCGNRPQSYQKRVRCLFFVPFTNNRPSSDWPFC</sequence>
<organism evidence="1">
    <name type="scientific">Anguilla anguilla</name>
    <name type="common">European freshwater eel</name>
    <name type="synonym">Muraena anguilla</name>
    <dbReference type="NCBI Taxonomy" id="7936"/>
    <lineage>
        <taxon>Eukaryota</taxon>
        <taxon>Metazoa</taxon>
        <taxon>Chordata</taxon>
        <taxon>Craniata</taxon>
        <taxon>Vertebrata</taxon>
        <taxon>Euteleostomi</taxon>
        <taxon>Actinopterygii</taxon>
        <taxon>Neopterygii</taxon>
        <taxon>Teleostei</taxon>
        <taxon>Anguilliformes</taxon>
        <taxon>Anguillidae</taxon>
        <taxon>Anguilla</taxon>
    </lineage>
</organism>
<reference evidence="1" key="1">
    <citation type="submission" date="2014-11" db="EMBL/GenBank/DDBJ databases">
        <authorList>
            <person name="Amaro Gonzalez C."/>
        </authorList>
    </citation>
    <scope>NUCLEOTIDE SEQUENCE</scope>
</reference>
<protein>
    <submittedName>
        <fullName evidence="1">Uncharacterized protein</fullName>
    </submittedName>
</protein>
<evidence type="ECO:0000313" key="1">
    <source>
        <dbReference type="EMBL" id="JAH91628.1"/>
    </source>
</evidence>
<accession>A0A0E9WQ84</accession>